<keyword evidence="3 4" id="KW-0597">Phosphoprotein</keyword>
<dbReference type="EMBL" id="PGXC01000060">
    <property type="protein sequence ID" value="PKK88179.1"/>
    <property type="molecule type" value="Genomic_DNA"/>
</dbReference>
<keyword evidence="5" id="KW-0472">Membrane</keyword>
<feature type="domain" description="Histidine kinase" evidence="6">
    <location>
        <begin position="228"/>
        <end position="475"/>
    </location>
</feature>
<dbReference type="InterPro" id="IPR003661">
    <property type="entry name" value="HisK_dim/P_dom"/>
</dbReference>
<dbReference type="PRINTS" id="PR00344">
    <property type="entry name" value="BCTRLSENSOR"/>
</dbReference>
<dbReference type="PROSITE" id="PS50110">
    <property type="entry name" value="RESPONSE_REGULATORY"/>
    <property type="match status" value="1"/>
</dbReference>
<evidence type="ECO:0000256" key="2">
    <source>
        <dbReference type="ARBA" id="ARBA00012438"/>
    </source>
</evidence>
<dbReference type="AlphaFoldDB" id="A0A2N1PIM9"/>
<proteinExistence type="predicted"/>
<dbReference type="GO" id="GO:0000155">
    <property type="term" value="F:phosphorelay sensor kinase activity"/>
    <property type="evidence" value="ECO:0007669"/>
    <property type="project" value="InterPro"/>
</dbReference>
<dbReference type="Pfam" id="PF13188">
    <property type="entry name" value="PAS_8"/>
    <property type="match status" value="1"/>
</dbReference>
<dbReference type="SMART" id="SM00387">
    <property type="entry name" value="HATPase_c"/>
    <property type="match status" value="1"/>
</dbReference>
<dbReference type="InterPro" id="IPR035965">
    <property type="entry name" value="PAS-like_dom_sf"/>
</dbReference>
<dbReference type="InterPro" id="IPR001789">
    <property type="entry name" value="Sig_transdc_resp-reg_receiver"/>
</dbReference>
<feature type="domain" description="Response regulatory" evidence="7">
    <location>
        <begin position="535"/>
        <end position="655"/>
    </location>
</feature>
<name>A0A2N1PIM9_9BACT</name>
<dbReference type="PANTHER" id="PTHR43065:SF42">
    <property type="entry name" value="TWO-COMPONENT SENSOR PPRA"/>
    <property type="match status" value="1"/>
</dbReference>
<protein>
    <recommendedName>
        <fullName evidence="2">histidine kinase</fullName>
        <ecNumber evidence="2">2.7.13.3</ecNumber>
    </recommendedName>
</protein>
<dbReference type="CDD" id="cd00082">
    <property type="entry name" value="HisKA"/>
    <property type="match status" value="1"/>
</dbReference>
<dbReference type="Proteomes" id="UP000233256">
    <property type="component" value="Unassembled WGS sequence"/>
</dbReference>
<evidence type="ECO:0000259" key="7">
    <source>
        <dbReference type="PROSITE" id="PS50110"/>
    </source>
</evidence>
<evidence type="ECO:0000256" key="5">
    <source>
        <dbReference type="SAM" id="Phobius"/>
    </source>
</evidence>
<dbReference type="InterPro" id="IPR005467">
    <property type="entry name" value="His_kinase_dom"/>
</dbReference>
<sequence>MKFPRRTIKIFAGALLIWILFWMADSLFQFMMFRNNLRYLIFMEPLSFSQALFRKIPPFALFTRLWFLVSCLIVGLVLDIYLKRLEDRDRALRISENRYRTLFDHSTDAVFFLDDKGVIQDFNKGAFSITSSIPEALLGSRLHDHLSPAGAEFLIAAMGSAALPSQIFEDEILLKGNKSIPVEVVVNPPDYDLNLTLVLLRDISRRRAADEERIKAAKLESLGLLAGGIAHDFNNQLTALTANISVALHSLSTVKKSSPDAALLDGLSPDIQLKDNTLLLREALSACKRASALTRQLLTFAKGGAPVLKKGCIGEMLRETMVFALRGTSIGYEIEIADGLWEVETDQSQISQVVNNLVINSVQAMNGIGRLKLLAKNVEINESFDCPFNACDRLVAGQYVSIVISDSGPGIPEDIIDRIFDPYFTTKQAGSGLGLASSYSIAKRHGGLLCAKSRLPLDKGGLEGAAFLLVLPRSICCASEQNGSENVSLREDGSDRGIRTAFQGGDLAASAVFDNENSKVCTVGSLDNIYFGTGRILVMDDEAPIRTVVAKILSRLGYEPIVSSNGEEAVEIFRREKELNRDIDVVIVDLTIPGGMGGLEAAREIWKMNPDARIVVSSGYSNDEVMSEHRQLGFAGVIAKPFDISTLSHQLKETLTAQK</sequence>
<gene>
    <name evidence="9" type="ORF">CVV64_19945</name>
</gene>
<dbReference type="Gene3D" id="3.30.565.10">
    <property type="entry name" value="Histidine kinase-like ATPase, C-terminal domain"/>
    <property type="match status" value="1"/>
</dbReference>
<dbReference type="InterPro" id="IPR036890">
    <property type="entry name" value="HATPase_C_sf"/>
</dbReference>
<evidence type="ECO:0000256" key="1">
    <source>
        <dbReference type="ARBA" id="ARBA00000085"/>
    </source>
</evidence>
<dbReference type="Gene3D" id="1.10.287.130">
    <property type="match status" value="1"/>
</dbReference>
<dbReference type="EC" id="2.7.13.3" evidence="2"/>
<dbReference type="InterPro" id="IPR003594">
    <property type="entry name" value="HATPase_dom"/>
</dbReference>
<feature type="transmembrane region" description="Helical" evidence="5">
    <location>
        <begin position="65"/>
        <end position="82"/>
    </location>
</feature>
<dbReference type="CDD" id="cd00130">
    <property type="entry name" value="PAS"/>
    <property type="match status" value="1"/>
</dbReference>
<accession>A0A2N1PIM9</accession>
<dbReference type="PANTHER" id="PTHR43065">
    <property type="entry name" value="SENSOR HISTIDINE KINASE"/>
    <property type="match status" value="1"/>
</dbReference>
<dbReference type="SMART" id="SM00091">
    <property type="entry name" value="PAS"/>
    <property type="match status" value="1"/>
</dbReference>
<evidence type="ECO:0000259" key="6">
    <source>
        <dbReference type="PROSITE" id="PS50109"/>
    </source>
</evidence>
<feature type="domain" description="PAS" evidence="8">
    <location>
        <begin position="95"/>
        <end position="148"/>
    </location>
</feature>
<dbReference type="SUPFAM" id="SSF55785">
    <property type="entry name" value="PYP-like sensor domain (PAS domain)"/>
    <property type="match status" value="1"/>
</dbReference>
<dbReference type="SUPFAM" id="SSF55874">
    <property type="entry name" value="ATPase domain of HSP90 chaperone/DNA topoisomerase II/histidine kinase"/>
    <property type="match status" value="1"/>
</dbReference>
<evidence type="ECO:0000256" key="4">
    <source>
        <dbReference type="PROSITE-ProRule" id="PRU00169"/>
    </source>
</evidence>
<dbReference type="NCBIfam" id="TIGR00229">
    <property type="entry name" value="sensory_box"/>
    <property type="match status" value="1"/>
</dbReference>
<organism evidence="9 10">
    <name type="scientific">Candidatus Wallbacteria bacterium HGW-Wallbacteria-1</name>
    <dbReference type="NCBI Taxonomy" id="2013854"/>
    <lineage>
        <taxon>Bacteria</taxon>
        <taxon>Candidatus Walliibacteriota</taxon>
    </lineage>
</organism>
<evidence type="ECO:0000313" key="9">
    <source>
        <dbReference type="EMBL" id="PKK88179.1"/>
    </source>
</evidence>
<dbReference type="Pfam" id="PF02518">
    <property type="entry name" value="HATPase_c"/>
    <property type="match status" value="1"/>
</dbReference>
<dbReference type="SMART" id="SM00448">
    <property type="entry name" value="REC"/>
    <property type="match status" value="1"/>
</dbReference>
<evidence type="ECO:0000259" key="8">
    <source>
        <dbReference type="PROSITE" id="PS50112"/>
    </source>
</evidence>
<dbReference type="SUPFAM" id="SSF52172">
    <property type="entry name" value="CheY-like"/>
    <property type="match status" value="1"/>
</dbReference>
<dbReference type="InterPro" id="IPR004358">
    <property type="entry name" value="Sig_transdc_His_kin-like_C"/>
</dbReference>
<dbReference type="PROSITE" id="PS50112">
    <property type="entry name" value="PAS"/>
    <property type="match status" value="1"/>
</dbReference>
<dbReference type="PROSITE" id="PS50109">
    <property type="entry name" value="HIS_KIN"/>
    <property type="match status" value="1"/>
</dbReference>
<feature type="modified residue" description="4-aspartylphosphate" evidence="4">
    <location>
        <position position="589"/>
    </location>
</feature>
<dbReference type="InterPro" id="IPR011006">
    <property type="entry name" value="CheY-like_superfamily"/>
</dbReference>
<dbReference type="Gene3D" id="3.40.50.2300">
    <property type="match status" value="1"/>
</dbReference>
<evidence type="ECO:0000313" key="10">
    <source>
        <dbReference type="Proteomes" id="UP000233256"/>
    </source>
</evidence>
<keyword evidence="5" id="KW-1133">Transmembrane helix</keyword>
<evidence type="ECO:0000256" key="3">
    <source>
        <dbReference type="ARBA" id="ARBA00022553"/>
    </source>
</evidence>
<dbReference type="Gene3D" id="3.30.450.20">
    <property type="entry name" value="PAS domain"/>
    <property type="match status" value="1"/>
</dbReference>
<keyword evidence="5" id="KW-0812">Transmembrane</keyword>
<dbReference type="InterPro" id="IPR000014">
    <property type="entry name" value="PAS"/>
</dbReference>
<dbReference type="Pfam" id="PF00072">
    <property type="entry name" value="Response_reg"/>
    <property type="match status" value="1"/>
</dbReference>
<comment type="catalytic activity">
    <reaction evidence="1">
        <text>ATP + protein L-histidine = ADP + protein N-phospho-L-histidine.</text>
        <dbReference type="EC" id="2.7.13.3"/>
    </reaction>
</comment>
<reference evidence="9 10" key="1">
    <citation type="journal article" date="2017" name="ISME J.">
        <title>Potential for microbial H2 and metal transformations associated with novel bacteria and archaea in deep terrestrial subsurface sediments.</title>
        <authorList>
            <person name="Hernsdorf A.W."/>
            <person name="Amano Y."/>
            <person name="Miyakawa K."/>
            <person name="Ise K."/>
            <person name="Suzuki Y."/>
            <person name="Anantharaman K."/>
            <person name="Probst A."/>
            <person name="Burstein D."/>
            <person name="Thomas B.C."/>
            <person name="Banfield J.F."/>
        </authorList>
    </citation>
    <scope>NUCLEOTIDE SEQUENCE [LARGE SCALE GENOMIC DNA]</scope>
    <source>
        <strain evidence="9">HGW-Wallbacteria-1</strain>
    </source>
</reference>
<comment type="caution">
    <text evidence="9">The sequence shown here is derived from an EMBL/GenBank/DDBJ whole genome shotgun (WGS) entry which is preliminary data.</text>
</comment>